<protein>
    <recommendedName>
        <fullName evidence="3">Inovirus Gp2 family protein</fullName>
    </recommendedName>
</protein>
<evidence type="ECO:0008006" key="3">
    <source>
        <dbReference type="Google" id="ProtNLM"/>
    </source>
</evidence>
<accession>A0A1S1HPL8</accession>
<evidence type="ECO:0000313" key="1">
    <source>
        <dbReference type="EMBL" id="OHT24244.1"/>
    </source>
</evidence>
<keyword evidence="2" id="KW-1185">Reference proteome</keyword>
<organism evidence="1 2">
    <name type="scientific">Providencia stuartii</name>
    <dbReference type="NCBI Taxonomy" id="588"/>
    <lineage>
        <taxon>Bacteria</taxon>
        <taxon>Pseudomonadati</taxon>
        <taxon>Pseudomonadota</taxon>
        <taxon>Gammaproteobacteria</taxon>
        <taxon>Enterobacterales</taxon>
        <taxon>Morganellaceae</taxon>
        <taxon>Providencia</taxon>
    </lineage>
</organism>
<name>A0A1S1HPL8_PROST</name>
<dbReference type="AlphaFoldDB" id="A0A1S1HPL8"/>
<dbReference type="EMBL" id="LVIE01000164">
    <property type="protein sequence ID" value="OHT24244.1"/>
    <property type="molecule type" value="Genomic_DNA"/>
</dbReference>
<evidence type="ECO:0000313" key="2">
    <source>
        <dbReference type="Proteomes" id="UP000179588"/>
    </source>
</evidence>
<gene>
    <name evidence="1" type="ORF">A3Q29_18740</name>
</gene>
<proteinExistence type="predicted"/>
<comment type="caution">
    <text evidence="1">The sequence shown here is derived from an EMBL/GenBank/DDBJ whole genome shotgun (WGS) entry which is preliminary data.</text>
</comment>
<reference evidence="1 2" key="1">
    <citation type="submission" date="2016-03" db="EMBL/GenBank/DDBJ databases">
        <title>Genome sequence of Providencia stuartii strain, isolated from the salivary glands of larval Lucilia sericata.</title>
        <authorList>
            <person name="Yuan Y."/>
            <person name="Zhang Y."/>
            <person name="Fu S."/>
            <person name="Crippen T.L."/>
            <person name="Visi D."/>
            <person name="Benbow M.E."/>
            <person name="Allen M."/>
            <person name="Tomberlin J.K."/>
            <person name="Sze S.-H."/>
            <person name="Tarone A.M."/>
        </authorList>
    </citation>
    <scope>NUCLEOTIDE SEQUENCE [LARGE SCALE GENOMIC DNA]</scope>
    <source>
        <strain evidence="1 2">Crippen</strain>
    </source>
</reference>
<sequence>MKSTINFNHKPDYLLQHDLFNHQDDLFEHYSKLLMLRIDFAYRKESESFEYADTYQITADMISLIEQIKDISSIVGFAWVLEYGEKHRFHIHAAFYINGQCHQKVWRFWEDIRYIWEEVTEGEGYAHHCEPKPYYRVRGERVIKHSDEKKRSGMKYILSYLGKDSQRTERRIYQLSDIPTTKQIGRKRNKK</sequence>
<dbReference type="Proteomes" id="UP000179588">
    <property type="component" value="Unassembled WGS sequence"/>
</dbReference>